<dbReference type="GO" id="GO:0055085">
    <property type="term" value="P:transmembrane transport"/>
    <property type="evidence" value="ECO:0007669"/>
    <property type="project" value="InterPro"/>
</dbReference>
<dbReference type="InterPro" id="IPR006260">
    <property type="entry name" value="TonB/TolA_C"/>
</dbReference>
<evidence type="ECO:0000256" key="4">
    <source>
        <dbReference type="ARBA" id="ARBA00023136"/>
    </source>
</evidence>
<keyword evidence="3 5" id="KW-1133">Transmembrane helix</keyword>
<sequence length="179" mass="20230">MKIATKAKRMGMMNKTVKVFLILLIISGILNVIFLTYIFQLRKYGYNKEQHESEIGGEDIDLMMNPLRREKEALEIVKGEDGSEIDTVPYVEVEVRPKPVSIPKAQWPKGARGEFCNIVIKALVDIDGSIIEARIFKTCGSQKLEEAALVAAKKAKFTPAQHRGKLVRVWLIFPIKFAL</sequence>
<dbReference type="NCBIfam" id="TIGR01352">
    <property type="entry name" value="tonB_Cterm"/>
    <property type="match status" value="1"/>
</dbReference>
<dbReference type="InterPro" id="IPR037682">
    <property type="entry name" value="TonB_C"/>
</dbReference>
<dbReference type="SUPFAM" id="SSF74653">
    <property type="entry name" value="TolA/TonB C-terminal domain"/>
    <property type="match status" value="1"/>
</dbReference>
<evidence type="ECO:0000256" key="3">
    <source>
        <dbReference type="ARBA" id="ARBA00022989"/>
    </source>
</evidence>
<evidence type="ECO:0000256" key="1">
    <source>
        <dbReference type="ARBA" id="ARBA00004167"/>
    </source>
</evidence>
<comment type="subcellular location">
    <subcellularLocation>
        <location evidence="1">Membrane</location>
        <topology evidence="1">Single-pass membrane protein</topology>
    </subcellularLocation>
</comment>
<accession>X1NPI5</accession>
<name>X1NPI5_9ZZZZ</name>
<dbReference type="Gene3D" id="3.30.1150.10">
    <property type="match status" value="1"/>
</dbReference>
<keyword evidence="2 5" id="KW-0812">Transmembrane</keyword>
<gene>
    <name evidence="7" type="ORF">S06H3_27382</name>
</gene>
<dbReference type="Pfam" id="PF03544">
    <property type="entry name" value="TonB_C"/>
    <property type="match status" value="1"/>
</dbReference>
<evidence type="ECO:0000259" key="6">
    <source>
        <dbReference type="PROSITE" id="PS52015"/>
    </source>
</evidence>
<proteinExistence type="predicted"/>
<dbReference type="AlphaFoldDB" id="X1NPI5"/>
<feature type="domain" description="TonB C-terminal" evidence="6">
    <location>
        <begin position="90"/>
        <end position="179"/>
    </location>
</feature>
<comment type="caution">
    <text evidence="7">The sequence shown here is derived from an EMBL/GenBank/DDBJ whole genome shotgun (WGS) entry which is preliminary data.</text>
</comment>
<evidence type="ECO:0000313" key="7">
    <source>
        <dbReference type="EMBL" id="GAI20579.1"/>
    </source>
</evidence>
<feature type="transmembrane region" description="Helical" evidence="5">
    <location>
        <begin position="20"/>
        <end position="39"/>
    </location>
</feature>
<evidence type="ECO:0000256" key="5">
    <source>
        <dbReference type="SAM" id="Phobius"/>
    </source>
</evidence>
<dbReference type="EMBL" id="BARV01015879">
    <property type="protein sequence ID" value="GAI20579.1"/>
    <property type="molecule type" value="Genomic_DNA"/>
</dbReference>
<organism evidence="7">
    <name type="scientific">marine sediment metagenome</name>
    <dbReference type="NCBI Taxonomy" id="412755"/>
    <lineage>
        <taxon>unclassified sequences</taxon>
        <taxon>metagenomes</taxon>
        <taxon>ecological metagenomes</taxon>
    </lineage>
</organism>
<protein>
    <recommendedName>
        <fullName evidence="6">TonB C-terminal domain-containing protein</fullName>
    </recommendedName>
</protein>
<reference evidence="7" key="1">
    <citation type="journal article" date="2014" name="Front. Microbiol.">
        <title>High frequency of phylogenetically diverse reductive dehalogenase-homologous genes in deep subseafloor sedimentary metagenomes.</title>
        <authorList>
            <person name="Kawai M."/>
            <person name="Futagami T."/>
            <person name="Toyoda A."/>
            <person name="Takaki Y."/>
            <person name="Nishi S."/>
            <person name="Hori S."/>
            <person name="Arai W."/>
            <person name="Tsubouchi T."/>
            <person name="Morono Y."/>
            <person name="Uchiyama I."/>
            <person name="Ito T."/>
            <person name="Fujiyama A."/>
            <person name="Inagaki F."/>
            <person name="Takami H."/>
        </authorList>
    </citation>
    <scope>NUCLEOTIDE SEQUENCE</scope>
    <source>
        <strain evidence="7">Expedition CK06-06</strain>
    </source>
</reference>
<evidence type="ECO:0000256" key="2">
    <source>
        <dbReference type="ARBA" id="ARBA00022692"/>
    </source>
</evidence>
<keyword evidence="4 5" id="KW-0472">Membrane</keyword>
<dbReference type="PROSITE" id="PS52015">
    <property type="entry name" value="TONB_CTD"/>
    <property type="match status" value="1"/>
</dbReference>
<dbReference type="GO" id="GO:0016020">
    <property type="term" value="C:membrane"/>
    <property type="evidence" value="ECO:0007669"/>
    <property type="project" value="UniProtKB-SubCell"/>
</dbReference>